<protein>
    <submittedName>
        <fullName evidence="2">Uncharacterized protein</fullName>
    </submittedName>
</protein>
<name>X6MH66_RETFI</name>
<evidence type="ECO:0000313" key="2">
    <source>
        <dbReference type="EMBL" id="ETO12370.1"/>
    </source>
</evidence>
<reference evidence="2 3" key="1">
    <citation type="journal article" date="2013" name="Curr. Biol.">
        <title>The Genome of the Foraminiferan Reticulomyxa filosa.</title>
        <authorList>
            <person name="Glockner G."/>
            <person name="Hulsmann N."/>
            <person name="Schleicher M."/>
            <person name="Noegel A.A."/>
            <person name="Eichinger L."/>
            <person name="Gallinger C."/>
            <person name="Pawlowski J."/>
            <person name="Sierra R."/>
            <person name="Euteneuer U."/>
            <person name="Pillet L."/>
            <person name="Moustafa A."/>
            <person name="Platzer M."/>
            <person name="Groth M."/>
            <person name="Szafranski K."/>
            <person name="Schliwa M."/>
        </authorList>
    </citation>
    <scope>NUCLEOTIDE SEQUENCE [LARGE SCALE GENOMIC DNA]</scope>
</reference>
<organism evidence="2 3">
    <name type="scientific">Reticulomyxa filosa</name>
    <dbReference type="NCBI Taxonomy" id="46433"/>
    <lineage>
        <taxon>Eukaryota</taxon>
        <taxon>Sar</taxon>
        <taxon>Rhizaria</taxon>
        <taxon>Retaria</taxon>
        <taxon>Foraminifera</taxon>
        <taxon>Monothalamids</taxon>
        <taxon>Reticulomyxidae</taxon>
        <taxon>Reticulomyxa</taxon>
    </lineage>
</organism>
<proteinExistence type="predicted"/>
<comment type="caution">
    <text evidence="2">The sequence shown here is derived from an EMBL/GenBank/DDBJ whole genome shotgun (WGS) entry which is preliminary data.</text>
</comment>
<sequence length="250" mass="29679">MNIKKRRTNEQASQMQLQVAMRPKESISTTIKIFVKSSHNFMCSLSPTLVVTPIQAKELKLAMSMLKFIGLKSNDQRARELFFFQRQIQIVKQQRKCQVYRRNYVDEIKERKEQDSGENEIKETLKKYDYSVEKMKRLSRMPIVMVIISKLEEVMTIIDDKEIQIGYIIDKLQKKEANNKSKKKRKRKDKNKVVEHQLVQRPQNKKQKGDNGEIEEIKRSQHSCIVSIFITGLKQEDIECYVKEIYIQYI</sequence>
<dbReference type="Proteomes" id="UP000023152">
    <property type="component" value="Unassembled WGS sequence"/>
</dbReference>
<feature type="compositionally biased region" description="Basic residues" evidence="1">
    <location>
        <begin position="180"/>
        <end position="190"/>
    </location>
</feature>
<evidence type="ECO:0000256" key="1">
    <source>
        <dbReference type="SAM" id="MobiDB-lite"/>
    </source>
</evidence>
<evidence type="ECO:0000313" key="3">
    <source>
        <dbReference type="Proteomes" id="UP000023152"/>
    </source>
</evidence>
<accession>X6MH66</accession>
<dbReference type="AlphaFoldDB" id="X6MH66"/>
<dbReference type="EMBL" id="ASPP01021479">
    <property type="protein sequence ID" value="ETO12370.1"/>
    <property type="molecule type" value="Genomic_DNA"/>
</dbReference>
<keyword evidence="3" id="KW-1185">Reference proteome</keyword>
<gene>
    <name evidence="2" type="ORF">RFI_25006</name>
</gene>
<feature type="region of interest" description="Disordered" evidence="1">
    <location>
        <begin position="178"/>
        <end position="214"/>
    </location>
</feature>